<dbReference type="OrthoDB" id="10550182at2759"/>
<evidence type="ECO:0000313" key="3">
    <source>
        <dbReference type="EMBL" id="KAJ1731454.1"/>
    </source>
</evidence>
<feature type="chain" id="PRO_5040885233" evidence="2">
    <location>
        <begin position="17"/>
        <end position="159"/>
    </location>
</feature>
<dbReference type="AlphaFoldDB" id="A0A9W8CYL0"/>
<protein>
    <submittedName>
        <fullName evidence="3">Uncharacterized protein</fullName>
    </submittedName>
</protein>
<evidence type="ECO:0000313" key="4">
    <source>
        <dbReference type="Proteomes" id="UP001143981"/>
    </source>
</evidence>
<feature type="signal peptide" evidence="2">
    <location>
        <begin position="1"/>
        <end position="16"/>
    </location>
</feature>
<gene>
    <name evidence="3" type="ORF">LPJ61_002523</name>
</gene>
<dbReference type="EMBL" id="JANBOI010000327">
    <property type="protein sequence ID" value="KAJ1731454.1"/>
    <property type="molecule type" value="Genomic_DNA"/>
</dbReference>
<reference evidence="3" key="1">
    <citation type="submission" date="2022-07" db="EMBL/GenBank/DDBJ databases">
        <title>Phylogenomic reconstructions and comparative analyses of Kickxellomycotina fungi.</title>
        <authorList>
            <person name="Reynolds N.K."/>
            <person name="Stajich J.E."/>
            <person name="Barry K."/>
            <person name="Grigoriev I.V."/>
            <person name="Crous P."/>
            <person name="Smith M.E."/>
        </authorList>
    </citation>
    <scope>NUCLEOTIDE SEQUENCE</scope>
    <source>
        <strain evidence="3">BCRC 34381</strain>
    </source>
</reference>
<evidence type="ECO:0000256" key="1">
    <source>
        <dbReference type="SAM" id="MobiDB-lite"/>
    </source>
</evidence>
<sequence>MKLAAALLFLASIVAAQEIGSDGGDTVAAGPAAVNHQNVNSGTETSNSFVDGSSKGGNTFSSLSHNSFVDSASNLGLSDNNMINAASTSTSGNSGTTANGQGNQMGGRRVRRDVVINHDHDAHRGHREEPIRHYEPIHDHRAPVVHQEINGGAIVQHVS</sequence>
<accession>A0A9W8CYL0</accession>
<proteinExistence type="predicted"/>
<feature type="compositionally biased region" description="Low complexity" evidence="1">
    <location>
        <begin position="84"/>
        <end position="102"/>
    </location>
</feature>
<dbReference type="Proteomes" id="UP001143981">
    <property type="component" value="Unassembled WGS sequence"/>
</dbReference>
<name>A0A9W8CYL0_9FUNG</name>
<keyword evidence="2" id="KW-0732">Signal</keyword>
<feature type="region of interest" description="Disordered" evidence="1">
    <location>
        <begin position="84"/>
        <end position="109"/>
    </location>
</feature>
<organism evidence="3 4">
    <name type="scientific">Coemansia biformis</name>
    <dbReference type="NCBI Taxonomy" id="1286918"/>
    <lineage>
        <taxon>Eukaryota</taxon>
        <taxon>Fungi</taxon>
        <taxon>Fungi incertae sedis</taxon>
        <taxon>Zoopagomycota</taxon>
        <taxon>Kickxellomycotina</taxon>
        <taxon>Kickxellomycetes</taxon>
        <taxon>Kickxellales</taxon>
        <taxon>Kickxellaceae</taxon>
        <taxon>Coemansia</taxon>
    </lineage>
</organism>
<comment type="caution">
    <text evidence="3">The sequence shown here is derived from an EMBL/GenBank/DDBJ whole genome shotgun (WGS) entry which is preliminary data.</text>
</comment>
<keyword evidence="4" id="KW-1185">Reference proteome</keyword>
<evidence type="ECO:0000256" key="2">
    <source>
        <dbReference type="SAM" id="SignalP"/>
    </source>
</evidence>